<dbReference type="InterPro" id="IPR003593">
    <property type="entry name" value="AAA+_ATPase"/>
</dbReference>
<sequence length="477" mass="52518">MSAEKAKRTKGAVAAAAPSRDDARSAMADRAILESISDGVFTVDRDFRITYLNRSAEDIIQVRREDAMGRMCCEVFRSNLCEGACALRQTLEQGRPIIDLSCFIVNNAGQRVPVSISTAVLRDASGTVIGGAETFRNLSDIEQLREEISATRKIGDFGSHSPSMRTIFSQLTAIAETCSTVLIRGETGSGKELLARTIHANGPRRDGPFVAINCGAFPETLLESELFGYKKGAFTGADRDKPGRFALAEGGTLLLDEIGEISPAMQVRLLRVLQERSYEPLGAVKSVRSNARIIAATHRRLEDLVASGAFRQDLFYRINVVQLALPPLRERREDIPFLVEQFIRRFNLVMKRQVAGVSRSALRMLSDCPWPGNIRQLENCIERSMVFCRGNMIEVDDLPDEVRTSGNAVGSPALPAASMQEAVSLSERQAIQAALAQCGGNRRLAAEKLGLHPTTFYRKLKRLGLRVDLPDGRHKRD</sequence>
<dbReference type="Proteomes" id="UP001238163">
    <property type="component" value="Unassembled WGS sequence"/>
</dbReference>
<dbReference type="Gene3D" id="1.10.10.60">
    <property type="entry name" value="Homeodomain-like"/>
    <property type="match status" value="1"/>
</dbReference>
<dbReference type="Gene3D" id="1.10.8.60">
    <property type="match status" value="1"/>
</dbReference>
<keyword evidence="4" id="KW-0238">DNA-binding</keyword>
<dbReference type="InterPro" id="IPR002197">
    <property type="entry name" value="HTH_Fis"/>
</dbReference>
<evidence type="ECO:0000256" key="2">
    <source>
        <dbReference type="ARBA" id="ARBA00022840"/>
    </source>
</evidence>
<feature type="domain" description="PAS" evidence="7">
    <location>
        <begin position="30"/>
        <end position="70"/>
    </location>
</feature>
<dbReference type="FunFam" id="3.40.50.300:FF:000006">
    <property type="entry name" value="DNA-binding transcriptional regulator NtrC"/>
    <property type="match status" value="1"/>
</dbReference>
<dbReference type="Pfam" id="PF02954">
    <property type="entry name" value="HTH_8"/>
    <property type="match status" value="1"/>
</dbReference>
<protein>
    <submittedName>
        <fullName evidence="8">PAS domain S-box-containing protein</fullName>
    </submittedName>
</protein>
<dbReference type="GO" id="GO:0043565">
    <property type="term" value="F:sequence-specific DNA binding"/>
    <property type="evidence" value="ECO:0007669"/>
    <property type="project" value="InterPro"/>
</dbReference>
<dbReference type="PROSITE" id="PS00675">
    <property type="entry name" value="SIGMA54_INTERACT_1"/>
    <property type="match status" value="1"/>
</dbReference>
<evidence type="ECO:0000313" key="8">
    <source>
        <dbReference type="EMBL" id="MDQ0291672.1"/>
    </source>
</evidence>
<dbReference type="EMBL" id="JAUSVL010000001">
    <property type="protein sequence ID" value="MDQ0291672.1"/>
    <property type="molecule type" value="Genomic_DNA"/>
</dbReference>
<proteinExistence type="predicted"/>
<dbReference type="SMART" id="SM00382">
    <property type="entry name" value="AAA"/>
    <property type="match status" value="1"/>
</dbReference>
<dbReference type="AlphaFoldDB" id="A0AAE4ARN1"/>
<dbReference type="SUPFAM" id="SSF46689">
    <property type="entry name" value="Homeodomain-like"/>
    <property type="match status" value="1"/>
</dbReference>
<evidence type="ECO:0000259" key="7">
    <source>
        <dbReference type="PROSITE" id="PS50112"/>
    </source>
</evidence>
<organism evidence="8 9">
    <name type="scientific">Oligosphaera ethanolica</name>
    <dbReference type="NCBI Taxonomy" id="760260"/>
    <lineage>
        <taxon>Bacteria</taxon>
        <taxon>Pseudomonadati</taxon>
        <taxon>Lentisphaerota</taxon>
        <taxon>Oligosphaeria</taxon>
        <taxon>Oligosphaerales</taxon>
        <taxon>Oligosphaeraceae</taxon>
        <taxon>Oligosphaera</taxon>
    </lineage>
</organism>
<keyword evidence="5" id="KW-0804">Transcription</keyword>
<dbReference type="GO" id="GO:0005524">
    <property type="term" value="F:ATP binding"/>
    <property type="evidence" value="ECO:0007669"/>
    <property type="project" value="UniProtKB-KW"/>
</dbReference>
<dbReference type="SUPFAM" id="SSF55785">
    <property type="entry name" value="PYP-like sensor domain (PAS domain)"/>
    <property type="match status" value="1"/>
</dbReference>
<gene>
    <name evidence="8" type="ORF">J3R75_003779</name>
</gene>
<dbReference type="InterPro" id="IPR058031">
    <property type="entry name" value="AAA_lid_NorR"/>
</dbReference>
<dbReference type="PANTHER" id="PTHR32071:SF122">
    <property type="entry name" value="SIGMA FACTOR"/>
    <property type="match status" value="1"/>
</dbReference>
<evidence type="ECO:0000256" key="1">
    <source>
        <dbReference type="ARBA" id="ARBA00022741"/>
    </source>
</evidence>
<dbReference type="InterPro" id="IPR025944">
    <property type="entry name" value="Sigma_54_int_dom_CS"/>
</dbReference>
<evidence type="ECO:0000259" key="6">
    <source>
        <dbReference type="PROSITE" id="PS50045"/>
    </source>
</evidence>
<dbReference type="CDD" id="cd00130">
    <property type="entry name" value="PAS"/>
    <property type="match status" value="1"/>
</dbReference>
<dbReference type="InterPro" id="IPR009057">
    <property type="entry name" value="Homeodomain-like_sf"/>
</dbReference>
<dbReference type="InterPro" id="IPR035965">
    <property type="entry name" value="PAS-like_dom_sf"/>
</dbReference>
<keyword evidence="3" id="KW-0805">Transcription regulation</keyword>
<dbReference type="Gene3D" id="3.40.50.300">
    <property type="entry name" value="P-loop containing nucleotide triphosphate hydrolases"/>
    <property type="match status" value="1"/>
</dbReference>
<dbReference type="PROSITE" id="PS50045">
    <property type="entry name" value="SIGMA54_INTERACT_4"/>
    <property type="match status" value="1"/>
</dbReference>
<dbReference type="InterPro" id="IPR000014">
    <property type="entry name" value="PAS"/>
</dbReference>
<dbReference type="PANTHER" id="PTHR32071">
    <property type="entry name" value="TRANSCRIPTIONAL REGULATORY PROTEIN"/>
    <property type="match status" value="1"/>
</dbReference>
<accession>A0AAE4ARN1</accession>
<dbReference type="InterPro" id="IPR013656">
    <property type="entry name" value="PAS_4"/>
</dbReference>
<dbReference type="GO" id="GO:0006355">
    <property type="term" value="P:regulation of DNA-templated transcription"/>
    <property type="evidence" value="ECO:0007669"/>
    <property type="project" value="InterPro"/>
</dbReference>
<dbReference type="PROSITE" id="PS00676">
    <property type="entry name" value="SIGMA54_INTERACT_2"/>
    <property type="match status" value="1"/>
</dbReference>
<keyword evidence="9" id="KW-1185">Reference proteome</keyword>
<name>A0AAE4ARN1_9BACT</name>
<evidence type="ECO:0000256" key="5">
    <source>
        <dbReference type="ARBA" id="ARBA00023163"/>
    </source>
</evidence>
<dbReference type="PROSITE" id="PS50112">
    <property type="entry name" value="PAS"/>
    <property type="match status" value="1"/>
</dbReference>
<evidence type="ECO:0000256" key="3">
    <source>
        <dbReference type="ARBA" id="ARBA00023015"/>
    </source>
</evidence>
<dbReference type="InterPro" id="IPR027417">
    <property type="entry name" value="P-loop_NTPase"/>
</dbReference>
<dbReference type="NCBIfam" id="TIGR00229">
    <property type="entry name" value="sensory_box"/>
    <property type="match status" value="1"/>
</dbReference>
<reference evidence="8" key="1">
    <citation type="submission" date="2023-07" db="EMBL/GenBank/DDBJ databases">
        <title>Genomic Encyclopedia of Type Strains, Phase IV (KMG-IV): sequencing the most valuable type-strain genomes for metagenomic binning, comparative biology and taxonomic classification.</title>
        <authorList>
            <person name="Goeker M."/>
        </authorList>
    </citation>
    <scope>NUCLEOTIDE SEQUENCE</scope>
    <source>
        <strain evidence="8">DSM 24202</strain>
    </source>
</reference>
<dbReference type="InterPro" id="IPR025943">
    <property type="entry name" value="Sigma_54_int_dom_ATP-bd_2"/>
</dbReference>
<dbReference type="RefSeq" id="WP_307264796.1">
    <property type="nucleotide sequence ID" value="NZ_JAUSVL010000001.1"/>
</dbReference>
<keyword evidence="2" id="KW-0067">ATP-binding</keyword>
<dbReference type="SMART" id="SM00091">
    <property type="entry name" value="PAS"/>
    <property type="match status" value="1"/>
</dbReference>
<evidence type="ECO:0000313" key="9">
    <source>
        <dbReference type="Proteomes" id="UP001238163"/>
    </source>
</evidence>
<dbReference type="InterPro" id="IPR002078">
    <property type="entry name" value="Sigma_54_int"/>
</dbReference>
<dbReference type="Pfam" id="PF25601">
    <property type="entry name" value="AAA_lid_14"/>
    <property type="match status" value="1"/>
</dbReference>
<dbReference type="Pfam" id="PF00158">
    <property type="entry name" value="Sigma54_activat"/>
    <property type="match status" value="1"/>
</dbReference>
<comment type="caution">
    <text evidence="8">The sequence shown here is derived from an EMBL/GenBank/DDBJ whole genome shotgun (WGS) entry which is preliminary data.</text>
</comment>
<keyword evidence="1" id="KW-0547">Nucleotide-binding</keyword>
<dbReference type="SUPFAM" id="SSF52540">
    <property type="entry name" value="P-loop containing nucleoside triphosphate hydrolases"/>
    <property type="match status" value="1"/>
</dbReference>
<evidence type="ECO:0000256" key="4">
    <source>
        <dbReference type="ARBA" id="ARBA00023125"/>
    </source>
</evidence>
<dbReference type="PROSITE" id="PS00688">
    <property type="entry name" value="SIGMA54_INTERACT_3"/>
    <property type="match status" value="1"/>
</dbReference>
<dbReference type="PRINTS" id="PR01590">
    <property type="entry name" value="HTHFIS"/>
</dbReference>
<dbReference type="Pfam" id="PF08448">
    <property type="entry name" value="PAS_4"/>
    <property type="match status" value="1"/>
</dbReference>
<feature type="domain" description="Sigma-54 factor interaction" evidence="6">
    <location>
        <begin position="157"/>
        <end position="386"/>
    </location>
</feature>
<dbReference type="Gene3D" id="3.30.450.20">
    <property type="entry name" value="PAS domain"/>
    <property type="match status" value="1"/>
</dbReference>
<dbReference type="CDD" id="cd00009">
    <property type="entry name" value="AAA"/>
    <property type="match status" value="1"/>
</dbReference>
<dbReference type="InterPro" id="IPR025662">
    <property type="entry name" value="Sigma_54_int_dom_ATP-bd_1"/>
</dbReference>